<gene>
    <name evidence="12" type="ORF">TCE0_017f03915</name>
</gene>
<keyword evidence="5 9" id="KW-0479">Metal-binding</keyword>
<name>A0A6V8H2N7_TALPI</name>
<dbReference type="FunFam" id="1.10.630.10:FF:000047">
    <property type="entry name" value="Cytochrome P450 monooxygenase"/>
    <property type="match status" value="1"/>
</dbReference>
<keyword evidence="7 9" id="KW-0408">Iron</keyword>
<dbReference type="SUPFAM" id="SSF48264">
    <property type="entry name" value="Cytochrome P450"/>
    <property type="match status" value="1"/>
</dbReference>
<comment type="pathway">
    <text evidence="2">Secondary metabolite biosynthesis.</text>
</comment>
<dbReference type="PRINTS" id="PR00463">
    <property type="entry name" value="EP450I"/>
</dbReference>
<dbReference type="InterPro" id="IPR011051">
    <property type="entry name" value="RmlC_Cupin_sf"/>
</dbReference>
<dbReference type="InterPro" id="IPR001128">
    <property type="entry name" value="Cyt_P450"/>
</dbReference>
<dbReference type="InterPro" id="IPR036396">
    <property type="entry name" value="Cyt_P450_sf"/>
</dbReference>
<dbReference type="Gene3D" id="1.10.630.10">
    <property type="entry name" value="Cytochrome P450"/>
    <property type="match status" value="1"/>
</dbReference>
<dbReference type="GO" id="GO:0020037">
    <property type="term" value="F:heme binding"/>
    <property type="evidence" value="ECO:0007669"/>
    <property type="project" value="InterPro"/>
</dbReference>
<keyword evidence="6 10" id="KW-0560">Oxidoreductase</keyword>
<feature type="binding site" description="axial binding residue" evidence="9">
    <location>
        <position position="448"/>
    </location>
    <ligand>
        <name>heme</name>
        <dbReference type="ChEBI" id="CHEBI:30413"/>
    </ligand>
    <ligandPart>
        <name>Fe</name>
        <dbReference type="ChEBI" id="CHEBI:18248"/>
    </ligandPart>
</feature>
<dbReference type="InterPro" id="IPR050121">
    <property type="entry name" value="Cytochrome_P450_monoxygenase"/>
</dbReference>
<dbReference type="AlphaFoldDB" id="A0A6V8H2N7"/>
<dbReference type="SUPFAM" id="SSF51182">
    <property type="entry name" value="RmlC-like cupins"/>
    <property type="match status" value="1"/>
</dbReference>
<dbReference type="EMBL" id="DF933813">
    <property type="protein sequence ID" value="GAM35515.1"/>
    <property type="molecule type" value="Genomic_DNA"/>
</dbReference>
<dbReference type="Pfam" id="PF00067">
    <property type="entry name" value="p450"/>
    <property type="match status" value="1"/>
</dbReference>
<dbReference type="GO" id="GO:0016705">
    <property type="term" value="F:oxidoreductase activity, acting on paired donors, with incorporation or reduction of molecular oxygen"/>
    <property type="evidence" value="ECO:0007669"/>
    <property type="project" value="InterPro"/>
</dbReference>
<keyword evidence="8 10" id="KW-0503">Monooxygenase</keyword>
<keyword evidence="11" id="KW-0812">Transmembrane</keyword>
<evidence type="ECO:0000256" key="8">
    <source>
        <dbReference type="ARBA" id="ARBA00023033"/>
    </source>
</evidence>
<keyword evidence="13" id="KW-1185">Reference proteome</keyword>
<dbReference type="Gene3D" id="2.60.120.10">
    <property type="entry name" value="Jelly Rolls"/>
    <property type="match status" value="1"/>
</dbReference>
<organism evidence="12 13">
    <name type="scientific">Talaromyces pinophilus</name>
    <name type="common">Penicillium pinophilum</name>
    <dbReference type="NCBI Taxonomy" id="128442"/>
    <lineage>
        <taxon>Eukaryota</taxon>
        <taxon>Fungi</taxon>
        <taxon>Dikarya</taxon>
        <taxon>Ascomycota</taxon>
        <taxon>Pezizomycotina</taxon>
        <taxon>Eurotiomycetes</taxon>
        <taxon>Eurotiomycetidae</taxon>
        <taxon>Eurotiales</taxon>
        <taxon>Trichocomaceae</taxon>
        <taxon>Talaromyces</taxon>
        <taxon>Talaromyces sect. Talaromyces</taxon>
    </lineage>
</organism>
<keyword evidence="11" id="KW-1133">Transmembrane helix</keyword>
<comment type="similarity">
    <text evidence="3 10">Belongs to the cytochrome P450 family.</text>
</comment>
<comment type="caution">
    <text evidence="12">The sequence shown here is derived from an EMBL/GenBank/DDBJ whole genome shotgun (WGS) entry which is preliminary data.</text>
</comment>
<evidence type="ECO:0000256" key="5">
    <source>
        <dbReference type="ARBA" id="ARBA00022723"/>
    </source>
</evidence>
<keyword evidence="4 9" id="KW-0349">Heme</keyword>
<feature type="transmembrane region" description="Helical" evidence="11">
    <location>
        <begin position="18"/>
        <end position="40"/>
    </location>
</feature>
<dbReference type="GO" id="GO:0004497">
    <property type="term" value="F:monooxygenase activity"/>
    <property type="evidence" value="ECO:0007669"/>
    <property type="project" value="UniProtKB-KW"/>
</dbReference>
<reference evidence="13" key="1">
    <citation type="journal article" date="2015" name="Genome Announc.">
        <title>Draft genome sequence of Talaromyces cellulolyticus strain Y-94, a source of lignocellulosic biomass-degrading enzymes.</title>
        <authorList>
            <person name="Fujii T."/>
            <person name="Koike H."/>
            <person name="Sawayama S."/>
            <person name="Yano S."/>
            <person name="Inoue H."/>
        </authorList>
    </citation>
    <scope>NUCLEOTIDE SEQUENCE [LARGE SCALE GENOMIC DNA]</scope>
    <source>
        <strain evidence="13">Y-94</strain>
    </source>
</reference>
<evidence type="ECO:0000313" key="13">
    <source>
        <dbReference type="Proteomes" id="UP000053095"/>
    </source>
</evidence>
<dbReference type="CDD" id="cd02231">
    <property type="entry name" value="cupin_BLL6423-like"/>
    <property type="match status" value="1"/>
</dbReference>
<evidence type="ECO:0000313" key="12">
    <source>
        <dbReference type="EMBL" id="GAM35515.1"/>
    </source>
</evidence>
<evidence type="ECO:0000256" key="3">
    <source>
        <dbReference type="ARBA" id="ARBA00010617"/>
    </source>
</evidence>
<dbReference type="Proteomes" id="UP000053095">
    <property type="component" value="Unassembled WGS sequence"/>
</dbReference>
<evidence type="ECO:0000256" key="11">
    <source>
        <dbReference type="SAM" id="Phobius"/>
    </source>
</evidence>
<dbReference type="InterPro" id="IPR014710">
    <property type="entry name" value="RmlC-like_jellyroll"/>
</dbReference>
<dbReference type="GO" id="GO:0005506">
    <property type="term" value="F:iron ion binding"/>
    <property type="evidence" value="ECO:0007669"/>
    <property type="project" value="InterPro"/>
</dbReference>
<evidence type="ECO:0000256" key="1">
    <source>
        <dbReference type="ARBA" id="ARBA00001971"/>
    </source>
</evidence>
<dbReference type="PANTHER" id="PTHR24305:SF230">
    <property type="entry name" value="P450, PUTATIVE (EUROFUNG)-RELATED"/>
    <property type="match status" value="1"/>
</dbReference>
<evidence type="ECO:0000256" key="9">
    <source>
        <dbReference type="PIRSR" id="PIRSR602401-1"/>
    </source>
</evidence>
<sequence>MAIHALLDQINISFDAKLVLIVAISTTIFYPISTAIYNVYFHPLSRFPGPTSHAISRIPYFYRTINGTLPFDMLDFHERYGNIVRIAPDELAFSHPDAWKDIMGHRNGQEAEMAKAMWFYRPIEEPTHIVNETPEQHRNLRRQMAHGFSEKGMRDQESLIRKYVNLLVEKLHEQSSKPGGNPVIMSDWYNFTTFDIIGDLAFGEPFGCLSGSNYDDWIKSIFDLAYIGSILQALSFYPLLKKTLLSLVPKSAQDAYEKHKVLTKEKMHRRMAIKEERPDLIEGLLRKKDELNLDVEHLVANAEILIIGGSETTASLLCGVTYLILANPEAYQKLVHEVRSTFHSPEEIDLVSVGRLTYMLACLDEALRMYPPVANGPPRVCPKGGARVLGEYIPEDTYVAIHQWAIYRREEYFSDPNTYHPERFLGDPRFSNDQREAFQPFHFGPRNCIGRNLAYSEMRLILALIIFNFDLKLADESRDWIKQKNYLTCRVVTGHDDQGNSIYIDDKQIPMFRTPFNCDFAVLYQTTKFPADLNGEWKDPLVRIPGSSSSDSAVAVRVVDFPAKAKTRFHRTVSLDFGVVFEGEMTCYLDKGVEITFKKGDLCVQRGTLHGWENKADKPARIYFFVTAAKPVIVAGRMLTAEGVDSGDHEKLHKIEDL</sequence>
<dbReference type="CDD" id="cd11058">
    <property type="entry name" value="CYP60B-like"/>
    <property type="match status" value="1"/>
</dbReference>
<evidence type="ECO:0000256" key="2">
    <source>
        <dbReference type="ARBA" id="ARBA00005179"/>
    </source>
</evidence>
<evidence type="ECO:0000256" key="6">
    <source>
        <dbReference type="ARBA" id="ARBA00023002"/>
    </source>
</evidence>
<dbReference type="InterPro" id="IPR017972">
    <property type="entry name" value="Cyt_P450_CS"/>
</dbReference>
<dbReference type="PRINTS" id="PR00385">
    <property type="entry name" value="P450"/>
</dbReference>
<dbReference type="PROSITE" id="PS00086">
    <property type="entry name" value="CYTOCHROME_P450"/>
    <property type="match status" value="1"/>
</dbReference>
<comment type="cofactor">
    <cofactor evidence="1 9">
        <name>heme</name>
        <dbReference type="ChEBI" id="CHEBI:30413"/>
    </cofactor>
</comment>
<dbReference type="PANTHER" id="PTHR24305">
    <property type="entry name" value="CYTOCHROME P450"/>
    <property type="match status" value="1"/>
</dbReference>
<dbReference type="InterPro" id="IPR002401">
    <property type="entry name" value="Cyt_P450_E_grp-I"/>
</dbReference>
<evidence type="ECO:0000256" key="7">
    <source>
        <dbReference type="ARBA" id="ARBA00023004"/>
    </source>
</evidence>
<protein>
    <submittedName>
        <fullName evidence="12">Isotrichodermin C-15 hydroxylase</fullName>
    </submittedName>
</protein>
<evidence type="ECO:0000256" key="4">
    <source>
        <dbReference type="ARBA" id="ARBA00022617"/>
    </source>
</evidence>
<accession>A0A6V8H2N7</accession>
<keyword evidence="11" id="KW-0472">Membrane</keyword>
<proteinExistence type="inferred from homology"/>
<dbReference type="GO" id="GO:0009403">
    <property type="term" value="P:toxin biosynthetic process"/>
    <property type="evidence" value="ECO:0007669"/>
    <property type="project" value="UniProtKB-ARBA"/>
</dbReference>
<evidence type="ECO:0000256" key="10">
    <source>
        <dbReference type="RuleBase" id="RU000461"/>
    </source>
</evidence>